<keyword evidence="2" id="KW-0805">Transcription regulation</keyword>
<protein>
    <recommendedName>
        <fullName evidence="6">BHLH domain-containing protein</fullName>
    </recommendedName>
</protein>
<organism evidence="7 8">
    <name type="scientific">Camellia sinensis var. sinensis</name>
    <name type="common">China tea</name>
    <dbReference type="NCBI Taxonomy" id="542762"/>
    <lineage>
        <taxon>Eukaryota</taxon>
        <taxon>Viridiplantae</taxon>
        <taxon>Streptophyta</taxon>
        <taxon>Embryophyta</taxon>
        <taxon>Tracheophyta</taxon>
        <taxon>Spermatophyta</taxon>
        <taxon>Magnoliopsida</taxon>
        <taxon>eudicotyledons</taxon>
        <taxon>Gunneridae</taxon>
        <taxon>Pentapetalae</taxon>
        <taxon>asterids</taxon>
        <taxon>Ericales</taxon>
        <taxon>Theaceae</taxon>
        <taxon>Camellia</taxon>
    </lineage>
</organism>
<evidence type="ECO:0000313" key="8">
    <source>
        <dbReference type="Proteomes" id="UP000306102"/>
    </source>
</evidence>
<dbReference type="SUPFAM" id="SSF47459">
    <property type="entry name" value="HLH, helix-loop-helix DNA-binding domain"/>
    <property type="match status" value="1"/>
</dbReference>
<dbReference type="SMART" id="SM00353">
    <property type="entry name" value="HLH"/>
    <property type="match status" value="1"/>
</dbReference>
<name>A0A4S4F100_CAMSN</name>
<keyword evidence="4" id="KW-0539">Nucleus</keyword>
<keyword evidence="8" id="KW-1185">Reference proteome</keyword>
<feature type="compositionally biased region" description="Basic and acidic residues" evidence="5">
    <location>
        <begin position="295"/>
        <end position="313"/>
    </location>
</feature>
<feature type="domain" description="BHLH" evidence="6">
    <location>
        <begin position="351"/>
        <end position="401"/>
    </location>
</feature>
<gene>
    <name evidence="7" type="ORF">TEA_028706</name>
</gene>
<comment type="caution">
    <text evidence="7">The sequence shown here is derived from an EMBL/GenBank/DDBJ whole genome shotgun (WGS) entry which is preliminary data.</text>
</comment>
<dbReference type="EMBL" id="SDRB02000500">
    <property type="protein sequence ID" value="THG23113.1"/>
    <property type="molecule type" value="Genomic_DNA"/>
</dbReference>
<dbReference type="InterPro" id="IPR024097">
    <property type="entry name" value="bHLH_ZIP_TF"/>
</dbReference>
<feature type="region of interest" description="Disordered" evidence="5">
    <location>
        <begin position="230"/>
        <end position="339"/>
    </location>
</feature>
<dbReference type="PANTHER" id="PTHR12565">
    <property type="entry name" value="STEROL REGULATORY ELEMENT-BINDING PROTEIN"/>
    <property type="match status" value="1"/>
</dbReference>
<evidence type="ECO:0000256" key="4">
    <source>
        <dbReference type="ARBA" id="ARBA00023242"/>
    </source>
</evidence>
<evidence type="ECO:0000256" key="5">
    <source>
        <dbReference type="SAM" id="MobiDB-lite"/>
    </source>
</evidence>
<proteinExistence type="predicted"/>
<dbReference type="InterPro" id="IPR011598">
    <property type="entry name" value="bHLH_dom"/>
</dbReference>
<evidence type="ECO:0000313" key="7">
    <source>
        <dbReference type="EMBL" id="THG23113.1"/>
    </source>
</evidence>
<evidence type="ECO:0000256" key="3">
    <source>
        <dbReference type="ARBA" id="ARBA00023163"/>
    </source>
</evidence>
<dbReference type="GO" id="GO:0005634">
    <property type="term" value="C:nucleus"/>
    <property type="evidence" value="ECO:0007669"/>
    <property type="project" value="UniProtKB-SubCell"/>
</dbReference>
<dbReference type="InterPro" id="IPR036638">
    <property type="entry name" value="HLH_DNA-bd_sf"/>
</dbReference>
<comment type="subcellular location">
    <subcellularLocation>
        <location evidence="1">Nucleus</location>
    </subcellularLocation>
</comment>
<dbReference type="FunFam" id="4.10.280.10:FF:000002">
    <property type="entry name" value="Basic helix-loop-helix transcription factor"/>
    <property type="match status" value="1"/>
</dbReference>
<feature type="compositionally biased region" description="Basic and acidic residues" evidence="5">
    <location>
        <begin position="240"/>
        <end position="256"/>
    </location>
</feature>
<dbReference type="Proteomes" id="UP000306102">
    <property type="component" value="Unassembled WGS sequence"/>
</dbReference>
<keyword evidence="3" id="KW-0804">Transcription</keyword>
<sequence length="650" mass="70777">MDMGGTDHFQQEKRNEDLRNYHSTNLSSDWPIGGSNLTNSSMGSIPTTNPMAVCKGDVMESPSCSSGPSFCPTTVWDHPTNTQNLGFSDINLQSSAGASNTLGFRKGPLSIERTLDMGWAPQNSTVKGGMFLPTGPGMIPQSLSQFPSDSGFIERAARFSCFGGGNFGDMMNPFSIPESMNPYARGASSVMQRMQEVFVGNGLKSVSSGQSQKNEVNMVEASKDVSMSVELGATEGSPLKNERKSESILRSHDEAKLGVGVSGNDSDEAEFSGGGGGEEEPSSSKAVGLKKRKRSSQDNETTKDNTEIQRKGDQTPTSTTNKPSGKHVKQGSQASDSPKEEYIHVRARRGQATNSHSLAERVRREKISERMKLLQDIVPGCSKVTGKAVMLDEIINYVQSLQRQVEFLSMKLATVNPRLDFNVEGLLAKDILQSQAGPSCTLGYSPDMTMPFPSLLPSQPGLTQTGLPGMSNSLDALQRSLNSQLAAMSGGYKEPTQVPNMWGEDELHNVVHMGFNSSAPLDSQDLTGWTHELESDYILDNACAVINDLGRQIHRQKVKFGFGSYVFCGISTPIPVGVSKQDWDIKEASLVILSMNWSSANLNGGHACLKMLKLIDMPLVEYFETRFCTRRKKGQLELNLYRREAAVPDY</sequence>
<feature type="compositionally biased region" description="Polar residues" evidence="5">
    <location>
        <begin position="314"/>
        <end position="323"/>
    </location>
</feature>
<dbReference type="PANTHER" id="PTHR12565:SF458">
    <property type="entry name" value="TRANSCRIPTION FACTOR BHLH49"/>
    <property type="match status" value="1"/>
</dbReference>
<dbReference type="Pfam" id="PF00010">
    <property type="entry name" value="HLH"/>
    <property type="match status" value="1"/>
</dbReference>
<evidence type="ECO:0000256" key="2">
    <source>
        <dbReference type="ARBA" id="ARBA00023015"/>
    </source>
</evidence>
<dbReference type="CDD" id="cd18919">
    <property type="entry name" value="bHLH_AtBPE_like"/>
    <property type="match status" value="1"/>
</dbReference>
<evidence type="ECO:0000259" key="6">
    <source>
        <dbReference type="PROSITE" id="PS50888"/>
    </source>
</evidence>
<dbReference type="Gene3D" id="4.10.280.10">
    <property type="entry name" value="Helix-loop-helix DNA-binding domain"/>
    <property type="match status" value="1"/>
</dbReference>
<dbReference type="GO" id="GO:0046983">
    <property type="term" value="F:protein dimerization activity"/>
    <property type="evidence" value="ECO:0007669"/>
    <property type="project" value="InterPro"/>
</dbReference>
<dbReference type="STRING" id="542762.A0A4S4F100"/>
<dbReference type="PROSITE" id="PS50888">
    <property type="entry name" value="BHLH"/>
    <property type="match status" value="1"/>
</dbReference>
<dbReference type="GO" id="GO:0003700">
    <property type="term" value="F:DNA-binding transcription factor activity"/>
    <property type="evidence" value="ECO:0007669"/>
    <property type="project" value="TreeGrafter"/>
</dbReference>
<evidence type="ECO:0000256" key="1">
    <source>
        <dbReference type="ARBA" id="ARBA00004123"/>
    </source>
</evidence>
<reference evidence="7 8" key="1">
    <citation type="journal article" date="2018" name="Proc. Natl. Acad. Sci. U.S.A.">
        <title>Draft genome sequence of Camellia sinensis var. sinensis provides insights into the evolution of the tea genome and tea quality.</title>
        <authorList>
            <person name="Wei C."/>
            <person name="Yang H."/>
            <person name="Wang S."/>
            <person name="Zhao J."/>
            <person name="Liu C."/>
            <person name="Gao L."/>
            <person name="Xia E."/>
            <person name="Lu Y."/>
            <person name="Tai Y."/>
            <person name="She G."/>
            <person name="Sun J."/>
            <person name="Cao H."/>
            <person name="Tong W."/>
            <person name="Gao Q."/>
            <person name="Li Y."/>
            <person name="Deng W."/>
            <person name="Jiang X."/>
            <person name="Wang W."/>
            <person name="Chen Q."/>
            <person name="Zhang S."/>
            <person name="Li H."/>
            <person name="Wu J."/>
            <person name="Wang P."/>
            <person name="Li P."/>
            <person name="Shi C."/>
            <person name="Zheng F."/>
            <person name="Jian J."/>
            <person name="Huang B."/>
            <person name="Shan D."/>
            <person name="Shi M."/>
            <person name="Fang C."/>
            <person name="Yue Y."/>
            <person name="Li F."/>
            <person name="Li D."/>
            <person name="Wei S."/>
            <person name="Han B."/>
            <person name="Jiang C."/>
            <person name="Yin Y."/>
            <person name="Xia T."/>
            <person name="Zhang Z."/>
            <person name="Bennetzen J.L."/>
            <person name="Zhao S."/>
            <person name="Wan X."/>
        </authorList>
    </citation>
    <scope>NUCLEOTIDE SEQUENCE [LARGE SCALE GENOMIC DNA]</scope>
    <source>
        <strain evidence="8">cv. Shuchazao</strain>
        <tissue evidence="7">Leaf</tissue>
    </source>
</reference>
<accession>A0A4S4F100</accession>
<dbReference type="AlphaFoldDB" id="A0A4S4F100"/>